<reference evidence="2 3" key="1">
    <citation type="journal article" date="2017" name="Nat. Commun.">
        <title>Genome assembly with in vitro proximity ligation data and whole-genome triplication in lettuce.</title>
        <authorList>
            <person name="Reyes-Chin-Wo S."/>
            <person name="Wang Z."/>
            <person name="Yang X."/>
            <person name="Kozik A."/>
            <person name="Arikit S."/>
            <person name="Song C."/>
            <person name="Xia L."/>
            <person name="Froenicke L."/>
            <person name="Lavelle D.O."/>
            <person name="Truco M.J."/>
            <person name="Xia R."/>
            <person name="Zhu S."/>
            <person name="Xu C."/>
            <person name="Xu H."/>
            <person name="Xu X."/>
            <person name="Cox K."/>
            <person name="Korf I."/>
            <person name="Meyers B.C."/>
            <person name="Michelmore R.W."/>
        </authorList>
    </citation>
    <scope>NUCLEOTIDE SEQUENCE [LARGE SCALE GENOMIC DNA]</scope>
    <source>
        <strain evidence="3">cv. Salinas</strain>
        <tissue evidence="2">Seedlings</tissue>
    </source>
</reference>
<evidence type="ECO:0000313" key="3">
    <source>
        <dbReference type="Proteomes" id="UP000235145"/>
    </source>
</evidence>
<name>A0A9R1WXZ7_LACSA</name>
<dbReference type="Proteomes" id="UP000235145">
    <property type="component" value="Unassembled WGS sequence"/>
</dbReference>
<dbReference type="AlphaFoldDB" id="A0A9R1WXZ7"/>
<keyword evidence="1" id="KW-0812">Transmembrane</keyword>
<evidence type="ECO:0000313" key="2">
    <source>
        <dbReference type="EMBL" id="KAJ0191329.1"/>
    </source>
</evidence>
<keyword evidence="1" id="KW-0472">Membrane</keyword>
<feature type="transmembrane region" description="Helical" evidence="1">
    <location>
        <begin position="15"/>
        <end position="32"/>
    </location>
</feature>
<dbReference type="EMBL" id="NBSK02000008">
    <property type="protein sequence ID" value="KAJ0191329.1"/>
    <property type="molecule type" value="Genomic_DNA"/>
</dbReference>
<accession>A0A9R1WXZ7</accession>
<comment type="caution">
    <text evidence="2">The sequence shown here is derived from an EMBL/GenBank/DDBJ whole genome shotgun (WGS) entry which is preliminary data.</text>
</comment>
<keyword evidence="1" id="KW-1133">Transmembrane helix</keyword>
<keyword evidence="3" id="KW-1185">Reference proteome</keyword>
<organism evidence="2 3">
    <name type="scientific">Lactuca sativa</name>
    <name type="common">Garden lettuce</name>
    <dbReference type="NCBI Taxonomy" id="4236"/>
    <lineage>
        <taxon>Eukaryota</taxon>
        <taxon>Viridiplantae</taxon>
        <taxon>Streptophyta</taxon>
        <taxon>Embryophyta</taxon>
        <taxon>Tracheophyta</taxon>
        <taxon>Spermatophyta</taxon>
        <taxon>Magnoliopsida</taxon>
        <taxon>eudicotyledons</taxon>
        <taxon>Gunneridae</taxon>
        <taxon>Pentapetalae</taxon>
        <taxon>asterids</taxon>
        <taxon>campanulids</taxon>
        <taxon>Asterales</taxon>
        <taxon>Asteraceae</taxon>
        <taxon>Cichorioideae</taxon>
        <taxon>Cichorieae</taxon>
        <taxon>Lactucinae</taxon>
        <taxon>Lactuca</taxon>
    </lineage>
</organism>
<proteinExistence type="predicted"/>
<sequence length="155" mass="17877">MVYDKHLKTGTKSSHIHSLILVLNFVAILIYIDDVIIMGSDDTKNSVTQITSTRTLQHKGYRACKTSIKLKQIYIRHCLKYWTIRLLTKSFSHFPMETNLHLDQVAHDIVYVVNMLSQFVSDLHQMHIDASIRVMHYLKATPEQGIILLISGRLT</sequence>
<gene>
    <name evidence="2" type="ORF">LSAT_V11C800424960</name>
</gene>
<protein>
    <recommendedName>
        <fullName evidence="4">Reverse transcriptase Ty1/copia-type domain-containing protein</fullName>
    </recommendedName>
</protein>
<evidence type="ECO:0000256" key="1">
    <source>
        <dbReference type="SAM" id="Phobius"/>
    </source>
</evidence>
<evidence type="ECO:0008006" key="4">
    <source>
        <dbReference type="Google" id="ProtNLM"/>
    </source>
</evidence>